<accession>A0A1F5H2Y8</accession>
<gene>
    <name evidence="1" type="ORF">A3B54_03755</name>
</gene>
<sequence length="173" mass="20031">MYKSIAISGQIAAGSSTAAKALAERLNLEYHSAGDFFRQYMLQHNIPLYDKSQIPDELDRKIDRKLIQLADHGGAVIDADYIGYFTRNMLHVLKVLLTCNEEEKIRRAVSRVHTHKETAEEVNKRQEELYKKFHKIYSAEDYLNPKFFDLVIDTTRTGPEKVVEQILKKFRGN</sequence>
<comment type="caution">
    <text evidence="1">The sequence shown here is derived from an EMBL/GenBank/DDBJ whole genome shotgun (WGS) entry which is preliminary data.</text>
</comment>
<dbReference type="EMBL" id="MFBT01000037">
    <property type="protein sequence ID" value="OGD98424.1"/>
    <property type="molecule type" value="Genomic_DNA"/>
</dbReference>
<dbReference type="Gene3D" id="3.40.50.300">
    <property type="entry name" value="P-loop containing nucleotide triphosphate hydrolases"/>
    <property type="match status" value="1"/>
</dbReference>
<evidence type="ECO:0000313" key="1">
    <source>
        <dbReference type="EMBL" id="OGD98424.1"/>
    </source>
</evidence>
<evidence type="ECO:0000313" key="2">
    <source>
        <dbReference type="Proteomes" id="UP000177039"/>
    </source>
</evidence>
<reference evidence="1 2" key="1">
    <citation type="journal article" date="2016" name="Nat. Commun.">
        <title>Thousands of microbial genomes shed light on interconnected biogeochemical processes in an aquifer system.</title>
        <authorList>
            <person name="Anantharaman K."/>
            <person name="Brown C.T."/>
            <person name="Hug L.A."/>
            <person name="Sharon I."/>
            <person name="Castelle C.J."/>
            <person name="Probst A.J."/>
            <person name="Thomas B.C."/>
            <person name="Singh A."/>
            <person name="Wilkins M.J."/>
            <person name="Karaoz U."/>
            <person name="Brodie E.L."/>
            <person name="Williams K.H."/>
            <person name="Hubbard S.S."/>
            <person name="Banfield J.F."/>
        </authorList>
    </citation>
    <scope>NUCLEOTIDE SEQUENCE [LARGE SCALE GENOMIC DNA]</scope>
</reference>
<dbReference type="InterPro" id="IPR027417">
    <property type="entry name" value="P-loop_NTPase"/>
</dbReference>
<dbReference type="Pfam" id="PF13238">
    <property type="entry name" value="AAA_18"/>
    <property type="match status" value="1"/>
</dbReference>
<protein>
    <recommendedName>
        <fullName evidence="3">(d)CMP kinase</fullName>
    </recommendedName>
</protein>
<name>A0A1F5H2Y8_9BACT</name>
<dbReference type="Proteomes" id="UP000177039">
    <property type="component" value="Unassembled WGS sequence"/>
</dbReference>
<dbReference type="AlphaFoldDB" id="A0A1F5H2Y8"/>
<evidence type="ECO:0008006" key="3">
    <source>
        <dbReference type="Google" id="ProtNLM"/>
    </source>
</evidence>
<organism evidence="1 2">
    <name type="scientific">Candidatus Curtissbacteria bacterium RIFCSPLOWO2_01_FULL_42_50</name>
    <dbReference type="NCBI Taxonomy" id="1797730"/>
    <lineage>
        <taxon>Bacteria</taxon>
        <taxon>Candidatus Curtissiibacteriota</taxon>
    </lineage>
</organism>
<proteinExistence type="predicted"/>
<dbReference type="SUPFAM" id="SSF52540">
    <property type="entry name" value="P-loop containing nucleoside triphosphate hydrolases"/>
    <property type="match status" value="1"/>
</dbReference>